<proteinExistence type="predicted"/>
<sequence length="239" mass="26401">MSSSVQASVIYRTLMMDAKIRVLTAQSLLGGATAWDSLPALKVEFCYLLVRRVIEAVTHGALLREQHRYKALKNVEAAESGRSHQGAQGWETAPEILKRLVQVSPHALPIPIKAPQSVGDVGVYHFDRLQLSVNHGRLIELYKKSCNFLHAKSPLKGDFVAEVDAQRLAYDQAPNDLAKGVEFLRSLLWKHAAITLADQAADDPRLPTSPQLAWILDFGNEAGHEITLIEARAEPEPTN</sequence>
<dbReference type="RefSeq" id="WP_394417017.1">
    <property type="nucleotide sequence ID" value="NZ_JBIGIC010000019.1"/>
</dbReference>
<reference evidence="1 2" key="1">
    <citation type="submission" date="2024-08" db="EMBL/GenBank/DDBJ databases">
        <authorList>
            <person name="Lu H."/>
        </authorList>
    </citation>
    <scope>NUCLEOTIDE SEQUENCE [LARGE SCALE GENOMIC DNA]</scope>
    <source>
        <strain evidence="1 2">BYS78W</strain>
    </source>
</reference>
<evidence type="ECO:0000313" key="2">
    <source>
        <dbReference type="Proteomes" id="UP001606134"/>
    </source>
</evidence>
<name>A0ABW7HL51_9BURK</name>
<evidence type="ECO:0008006" key="3">
    <source>
        <dbReference type="Google" id="ProtNLM"/>
    </source>
</evidence>
<protein>
    <recommendedName>
        <fullName evidence="3">HEPN AbiU2-like domain-containing protein</fullName>
    </recommendedName>
</protein>
<evidence type="ECO:0000313" key="1">
    <source>
        <dbReference type="EMBL" id="MFG6490192.1"/>
    </source>
</evidence>
<keyword evidence="2" id="KW-1185">Reference proteome</keyword>
<gene>
    <name evidence="1" type="ORF">ACG04R_26205</name>
</gene>
<organism evidence="1 2">
    <name type="scientific">Pelomonas candidula</name>
    <dbReference type="NCBI Taxonomy" id="3299025"/>
    <lineage>
        <taxon>Bacteria</taxon>
        <taxon>Pseudomonadati</taxon>
        <taxon>Pseudomonadota</taxon>
        <taxon>Betaproteobacteria</taxon>
        <taxon>Burkholderiales</taxon>
        <taxon>Sphaerotilaceae</taxon>
        <taxon>Roseateles</taxon>
    </lineage>
</organism>
<accession>A0ABW7HL51</accession>
<dbReference type="EMBL" id="JBIGIC010000019">
    <property type="protein sequence ID" value="MFG6490192.1"/>
    <property type="molecule type" value="Genomic_DNA"/>
</dbReference>
<comment type="caution">
    <text evidence="1">The sequence shown here is derived from an EMBL/GenBank/DDBJ whole genome shotgun (WGS) entry which is preliminary data.</text>
</comment>
<dbReference type="Proteomes" id="UP001606134">
    <property type="component" value="Unassembled WGS sequence"/>
</dbReference>